<dbReference type="KEGG" id="mlr:MELLADRAFT_71351"/>
<organism evidence="3">
    <name type="scientific">Melampsora larici-populina (strain 98AG31 / pathotype 3-4-7)</name>
    <name type="common">Poplar leaf rust fungus</name>
    <dbReference type="NCBI Taxonomy" id="747676"/>
    <lineage>
        <taxon>Eukaryota</taxon>
        <taxon>Fungi</taxon>
        <taxon>Dikarya</taxon>
        <taxon>Basidiomycota</taxon>
        <taxon>Pucciniomycotina</taxon>
        <taxon>Pucciniomycetes</taxon>
        <taxon>Pucciniales</taxon>
        <taxon>Melampsoraceae</taxon>
        <taxon>Melampsora</taxon>
    </lineage>
</organism>
<proteinExistence type="predicted"/>
<reference evidence="3" key="1">
    <citation type="journal article" date="2011" name="Proc. Natl. Acad. Sci. U.S.A.">
        <title>Obligate biotrophy features unraveled by the genomic analysis of rust fungi.</title>
        <authorList>
            <person name="Duplessis S."/>
            <person name="Cuomo C.A."/>
            <person name="Lin Y.-C."/>
            <person name="Aerts A."/>
            <person name="Tisserant E."/>
            <person name="Veneault-Fourrey C."/>
            <person name="Joly D.L."/>
            <person name="Hacquard S."/>
            <person name="Amselem J."/>
            <person name="Cantarel B.L."/>
            <person name="Chiu R."/>
            <person name="Coutinho P.M."/>
            <person name="Feau N."/>
            <person name="Field M."/>
            <person name="Frey P."/>
            <person name="Gelhaye E."/>
            <person name="Goldberg J."/>
            <person name="Grabherr M.G."/>
            <person name="Kodira C.D."/>
            <person name="Kohler A."/>
            <person name="Kuees U."/>
            <person name="Lindquist E.A."/>
            <person name="Lucas S.M."/>
            <person name="Mago R."/>
            <person name="Mauceli E."/>
            <person name="Morin E."/>
            <person name="Murat C."/>
            <person name="Pangilinan J.L."/>
            <person name="Park R."/>
            <person name="Pearson M."/>
            <person name="Quesneville H."/>
            <person name="Rouhier N."/>
            <person name="Sakthikumar S."/>
            <person name="Salamov A.A."/>
            <person name="Schmutz J."/>
            <person name="Selles B."/>
            <person name="Shapiro H."/>
            <person name="Tanguay P."/>
            <person name="Tuskan G.A."/>
            <person name="Henrissat B."/>
            <person name="Van de Peer Y."/>
            <person name="Rouze P."/>
            <person name="Ellis J.G."/>
            <person name="Dodds P.N."/>
            <person name="Schein J.E."/>
            <person name="Zhong S."/>
            <person name="Hamelin R.C."/>
            <person name="Grigoriev I.V."/>
            <person name="Szabo L.J."/>
            <person name="Martin F."/>
        </authorList>
    </citation>
    <scope>NUCLEOTIDE SEQUENCE [LARGE SCALE GENOMIC DNA]</scope>
    <source>
        <strain evidence="3">98AG31 / pathotype 3-4-7</strain>
    </source>
</reference>
<sequence>MRSLYLLTRGHLTHVVLSPLGNESSARKRSQRKSEQTSHTVNNSVGISSPIVLKPIHTFTWRAAPVKVRAHIISTPKEWNLPLQKGPKSKPTDKSDETDELFCCLTAFTATGIEVQEGFISLNSLRSSWNSNRDGDLSIISNRKSKTSFFTPASQHLGKLSNDLKQTMDLNDKRTEKHKDLGSKQIDKEITDISSYDYSAKIGFLCDGGAWFSTGKKRIGLNRTDSHDSGDSNLTETGDGPVVMDRLNDDVQGQFFWKESMGEWKIMYICHDAS</sequence>
<evidence type="ECO:0000313" key="2">
    <source>
        <dbReference type="EMBL" id="EGG08904.1"/>
    </source>
</evidence>
<dbReference type="InParanoid" id="F4RFM8"/>
<gene>
    <name evidence="2" type="ORF">MELLADRAFT_71351</name>
</gene>
<feature type="region of interest" description="Disordered" evidence="1">
    <location>
        <begin position="222"/>
        <end position="241"/>
    </location>
</feature>
<dbReference type="RefSeq" id="XP_007407878.1">
    <property type="nucleotide sequence ID" value="XM_007407816.1"/>
</dbReference>
<dbReference type="OrthoDB" id="2500732at2759"/>
<dbReference type="GeneID" id="18931798"/>
<dbReference type="VEuPathDB" id="FungiDB:MELLADRAFT_71351"/>
<dbReference type="STRING" id="747676.F4RFM8"/>
<dbReference type="EMBL" id="GL883099">
    <property type="protein sequence ID" value="EGG08904.1"/>
    <property type="molecule type" value="Genomic_DNA"/>
</dbReference>
<evidence type="ECO:0000256" key="1">
    <source>
        <dbReference type="SAM" id="MobiDB-lite"/>
    </source>
</evidence>
<dbReference type="HOGENOM" id="CLU_1015914_0_0_1"/>
<feature type="region of interest" description="Disordered" evidence="1">
    <location>
        <begin position="19"/>
        <end position="43"/>
    </location>
</feature>
<dbReference type="Proteomes" id="UP000001072">
    <property type="component" value="Unassembled WGS sequence"/>
</dbReference>
<protein>
    <submittedName>
        <fullName evidence="2">Uncharacterized protein</fullName>
    </submittedName>
</protein>
<keyword evidence="3" id="KW-1185">Reference proteome</keyword>
<accession>F4RFM8</accession>
<name>F4RFM8_MELLP</name>
<evidence type="ECO:0000313" key="3">
    <source>
        <dbReference type="Proteomes" id="UP000001072"/>
    </source>
</evidence>
<dbReference type="AlphaFoldDB" id="F4RFM8"/>